<evidence type="ECO:0000313" key="3">
    <source>
        <dbReference type="Proteomes" id="UP000600918"/>
    </source>
</evidence>
<dbReference type="EMBL" id="JACSDY010000004">
    <property type="protein sequence ID" value="KAF7429131.1"/>
    <property type="molecule type" value="Genomic_DNA"/>
</dbReference>
<feature type="region of interest" description="Disordered" evidence="1">
    <location>
        <begin position="1"/>
        <end position="36"/>
    </location>
</feature>
<evidence type="ECO:0000256" key="1">
    <source>
        <dbReference type="SAM" id="MobiDB-lite"/>
    </source>
</evidence>
<sequence length="165" mass="19251">MVKQRNKKKRKKNKKKKKEKKKKKKKKKKKQVRLDGPQRSTHYRTLFLLERIPQYYRLSSEKSRAQSRCAAISLATSNNLPSSFFCAWFIVQHTTGLPRFLAYASREAFSPASEMLPPTDEMLPLESTSVELPSFEFIAIIEQRSSTLIERSCKDENHQNVYPLA</sequence>
<feature type="compositionally biased region" description="Basic residues" evidence="1">
    <location>
        <begin position="1"/>
        <end position="31"/>
    </location>
</feature>
<reference evidence="2" key="1">
    <citation type="journal article" date="2020" name="G3 (Bethesda)">
        <title>High-Quality Assemblies for Three Invasive Social Wasps from the &lt;i&gt;Vespula&lt;/i&gt; Genus.</title>
        <authorList>
            <person name="Harrop T.W.R."/>
            <person name="Guhlin J."/>
            <person name="McLaughlin G.M."/>
            <person name="Permina E."/>
            <person name="Stockwell P."/>
            <person name="Gilligan J."/>
            <person name="Le Lec M.F."/>
            <person name="Gruber M.A.M."/>
            <person name="Quinn O."/>
            <person name="Lovegrove M."/>
            <person name="Duncan E.J."/>
            <person name="Remnant E.J."/>
            <person name="Van Eeckhoven J."/>
            <person name="Graham B."/>
            <person name="Knapp R.A."/>
            <person name="Langford K.W."/>
            <person name="Kronenberg Z."/>
            <person name="Press M.O."/>
            <person name="Eacker S.M."/>
            <person name="Wilson-Rankin E.E."/>
            <person name="Purcell J."/>
            <person name="Lester P.J."/>
            <person name="Dearden P.K."/>
        </authorList>
    </citation>
    <scope>NUCLEOTIDE SEQUENCE</scope>
    <source>
        <strain evidence="2">Volc-1</strain>
    </source>
</reference>
<name>A0A834P573_VESPE</name>
<comment type="caution">
    <text evidence="2">The sequence shown here is derived from an EMBL/GenBank/DDBJ whole genome shotgun (WGS) entry which is preliminary data.</text>
</comment>
<dbReference type="Proteomes" id="UP000600918">
    <property type="component" value="Unassembled WGS sequence"/>
</dbReference>
<organism evidence="2 3">
    <name type="scientific">Vespula pensylvanica</name>
    <name type="common">Western yellow jacket</name>
    <name type="synonym">Wasp</name>
    <dbReference type="NCBI Taxonomy" id="30213"/>
    <lineage>
        <taxon>Eukaryota</taxon>
        <taxon>Metazoa</taxon>
        <taxon>Ecdysozoa</taxon>
        <taxon>Arthropoda</taxon>
        <taxon>Hexapoda</taxon>
        <taxon>Insecta</taxon>
        <taxon>Pterygota</taxon>
        <taxon>Neoptera</taxon>
        <taxon>Endopterygota</taxon>
        <taxon>Hymenoptera</taxon>
        <taxon>Apocrita</taxon>
        <taxon>Aculeata</taxon>
        <taxon>Vespoidea</taxon>
        <taxon>Vespidae</taxon>
        <taxon>Vespinae</taxon>
        <taxon>Vespula</taxon>
    </lineage>
</organism>
<proteinExistence type="predicted"/>
<keyword evidence="3" id="KW-1185">Reference proteome</keyword>
<dbReference type="AlphaFoldDB" id="A0A834P573"/>
<gene>
    <name evidence="2" type="ORF">H0235_005529</name>
</gene>
<evidence type="ECO:0000313" key="2">
    <source>
        <dbReference type="EMBL" id="KAF7429131.1"/>
    </source>
</evidence>
<accession>A0A834P573</accession>
<protein>
    <submittedName>
        <fullName evidence="2">Uncharacterized protein</fullName>
    </submittedName>
</protein>